<evidence type="ECO:0000313" key="2">
    <source>
        <dbReference type="Proteomes" id="UP000530032"/>
    </source>
</evidence>
<proteinExistence type="predicted"/>
<sequence length="47" mass="5204">MVKFLSALIEDQPTQLWVIGQTPQRAVLDVVHLILRVGLLTACAGCW</sequence>
<comment type="caution">
    <text evidence="1">The sequence shown here is derived from an EMBL/GenBank/DDBJ whole genome shotgun (WGS) entry which is preliminary data.</text>
</comment>
<accession>A0A843BFX1</accession>
<gene>
    <name evidence="1" type="ORF">HF327_021495</name>
</gene>
<dbReference type="AlphaFoldDB" id="A0A843BFX1"/>
<evidence type="ECO:0000313" key="1">
    <source>
        <dbReference type="EMBL" id="MBI1627047.1"/>
    </source>
</evidence>
<dbReference type="EMBL" id="JABBCQ020000037">
    <property type="protein sequence ID" value="MBI1627047.1"/>
    <property type="molecule type" value="Genomic_DNA"/>
</dbReference>
<reference evidence="1" key="1">
    <citation type="submission" date="2020-12" db="EMBL/GenBank/DDBJ databases">
        <title>Comamonas sp. nov., isolated from stream water.</title>
        <authorList>
            <person name="Park K.-H."/>
        </authorList>
    </citation>
    <scope>NUCLEOTIDE SEQUENCE</scope>
    <source>
        <strain evidence="1">EJ-4</strain>
    </source>
</reference>
<protein>
    <submittedName>
        <fullName evidence="1">Uncharacterized protein</fullName>
    </submittedName>
</protein>
<dbReference type="RefSeq" id="WP_198462389.1">
    <property type="nucleotide sequence ID" value="NZ_JABBCQ020000037.1"/>
</dbReference>
<name>A0A843BFX1_9BURK</name>
<dbReference type="Proteomes" id="UP000530032">
    <property type="component" value="Unassembled WGS sequence"/>
</dbReference>
<keyword evidence="2" id="KW-1185">Reference proteome</keyword>
<organism evidence="1 2">
    <name type="scientific">Comamonas suwonensis</name>
    <dbReference type="NCBI Taxonomy" id="2606214"/>
    <lineage>
        <taxon>Bacteria</taxon>
        <taxon>Pseudomonadati</taxon>
        <taxon>Pseudomonadota</taxon>
        <taxon>Betaproteobacteria</taxon>
        <taxon>Burkholderiales</taxon>
        <taxon>Comamonadaceae</taxon>
        <taxon>Comamonas</taxon>
    </lineage>
</organism>